<dbReference type="KEGG" id="tpla:ElP_03110"/>
<feature type="transmembrane region" description="Helical" evidence="1">
    <location>
        <begin position="334"/>
        <end position="355"/>
    </location>
</feature>
<proteinExistence type="predicted"/>
<evidence type="ECO:0000259" key="2">
    <source>
        <dbReference type="Pfam" id="PF03413"/>
    </source>
</evidence>
<dbReference type="OrthoDB" id="9776609at2"/>
<dbReference type="Proteomes" id="UP000317835">
    <property type="component" value="Chromosome"/>
</dbReference>
<dbReference type="AlphaFoldDB" id="A0A518GV65"/>
<name>A0A518GV65_9BACT</name>
<protein>
    <submittedName>
        <fullName evidence="3">PepSY-associated TM helix</fullName>
    </submittedName>
</protein>
<organism evidence="3 4">
    <name type="scientific">Tautonia plasticadhaerens</name>
    <dbReference type="NCBI Taxonomy" id="2527974"/>
    <lineage>
        <taxon>Bacteria</taxon>
        <taxon>Pseudomonadati</taxon>
        <taxon>Planctomycetota</taxon>
        <taxon>Planctomycetia</taxon>
        <taxon>Isosphaerales</taxon>
        <taxon>Isosphaeraceae</taxon>
        <taxon>Tautonia</taxon>
    </lineage>
</organism>
<accession>A0A518GV65</accession>
<dbReference type="InterPro" id="IPR025711">
    <property type="entry name" value="PepSY"/>
</dbReference>
<dbReference type="InterPro" id="IPR005625">
    <property type="entry name" value="PepSY-ass_TM"/>
</dbReference>
<dbReference type="Pfam" id="PF03929">
    <property type="entry name" value="PepSY_TM"/>
    <property type="match status" value="1"/>
</dbReference>
<keyword evidence="1" id="KW-1133">Transmembrane helix</keyword>
<keyword evidence="1" id="KW-0812">Transmembrane</keyword>
<feature type="domain" description="PepSY" evidence="2">
    <location>
        <begin position="241"/>
        <end position="302"/>
    </location>
</feature>
<feature type="transmembrane region" description="Helical" evidence="1">
    <location>
        <begin position="188"/>
        <end position="218"/>
    </location>
</feature>
<reference evidence="3 4" key="1">
    <citation type="submission" date="2019-02" db="EMBL/GenBank/DDBJ databases">
        <title>Deep-cultivation of Planctomycetes and their phenomic and genomic characterization uncovers novel biology.</title>
        <authorList>
            <person name="Wiegand S."/>
            <person name="Jogler M."/>
            <person name="Boedeker C."/>
            <person name="Pinto D."/>
            <person name="Vollmers J."/>
            <person name="Rivas-Marin E."/>
            <person name="Kohn T."/>
            <person name="Peeters S.H."/>
            <person name="Heuer A."/>
            <person name="Rast P."/>
            <person name="Oberbeckmann S."/>
            <person name="Bunk B."/>
            <person name="Jeske O."/>
            <person name="Meyerdierks A."/>
            <person name="Storesund J.E."/>
            <person name="Kallscheuer N."/>
            <person name="Luecker S."/>
            <person name="Lage O.M."/>
            <person name="Pohl T."/>
            <person name="Merkel B.J."/>
            <person name="Hornburger P."/>
            <person name="Mueller R.-W."/>
            <person name="Bruemmer F."/>
            <person name="Labrenz M."/>
            <person name="Spormann A.M."/>
            <person name="Op den Camp H."/>
            <person name="Overmann J."/>
            <person name="Amann R."/>
            <person name="Jetten M.S.M."/>
            <person name="Mascher T."/>
            <person name="Medema M.H."/>
            <person name="Devos D.P."/>
            <person name="Kaster A.-K."/>
            <person name="Ovreas L."/>
            <person name="Rohde M."/>
            <person name="Galperin M.Y."/>
            <person name="Jogler C."/>
        </authorList>
    </citation>
    <scope>NUCLEOTIDE SEQUENCE [LARGE SCALE GENOMIC DNA]</scope>
    <source>
        <strain evidence="3 4">ElP</strain>
    </source>
</reference>
<dbReference type="PANTHER" id="PTHR34219">
    <property type="entry name" value="IRON-REGULATED INNER MEMBRANE PROTEIN-RELATED"/>
    <property type="match status" value="1"/>
</dbReference>
<dbReference type="Pfam" id="PF03413">
    <property type="entry name" value="PepSY"/>
    <property type="match status" value="1"/>
</dbReference>
<keyword evidence="4" id="KW-1185">Reference proteome</keyword>
<keyword evidence="1" id="KW-0472">Membrane</keyword>
<sequence>MRTPWKSRFRALHRWLALAASLPLIVVATTGALLAFPEQTRRILSGDGPAAAAGGGLLPPSALLSAVEAALPEGESVSRLHYPAVPGHLLIAETPGYRVALDPSTAGVRRVTPVGRDPVAVLTRIHVELVAGEAGRWVTGLSAGALVLLCGSGLRLWWPVGRWRASYFLVKLDVGWKRANFDLHRASGLAFVLPLLLMGLTGATIAFWAVVAPIIYLLTWSGPTTRPDLNVRPPSAGASMISPDRALAVAMARHPGFEPRRFYPPAGPDRPYRVFLDPPGEHEVRVNEARLEIDPYTGEILFEEGPRSMSRGDRVLRWILPLHFGTFGGPATRLLYLAACLGPIPLAATGAVLWWNRRRKRPARRAGAPGEPARSLQSA</sequence>
<evidence type="ECO:0000313" key="3">
    <source>
        <dbReference type="EMBL" id="QDV32478.1"/>
    </source>
</evidence>
<dbReference type="RefSeq" id="WP_145266596.1">
    <property type="nucleotide sequence ID" value="NZ_CP036426.1"/>
</dbReference>
<evidence type="ECO:0000313" key="4">
    <source>
        <dbReference type="Proteomes" id="UP000317835"/>
    </source>
</evidence>
<evidence type="ECO:0000256" key="1">
    <source>
        <dbReference type="SAM" id="Phobius"/>
    </source>
</evidence>
<gene>
    <name evidence="3" type="ORF">ElP_03110</name>
</gene>
<dbReference type="EMBL" id="CP036426">
    <property type="protein sequence ID" value="QDV32478.1"/>
    <property type="molecule type" value="Genomic_DNA"/>
</dbReference>